<name>A0A9W4U8K8_9PLEO</name>
<dbReference type="AlphaFoldDB" id="A0A9W4U8K8"/>
<dbReference type="InterPro" id="IPR000415">
    <property type="entry name" value="Nitroreductase-like"/>
</dbReference>
<proteinExistence type="inferred from homology"/>
<evidence type="ECO:0000313" key="9">
    <source>
        <dbReference type="EMBL" id="CAI6310324.1"/>
    </source>
</evidence>
<accession>A0A9W4U8K8</accession>
<dbReference type="GO" id="GO:0005634">
    <property type="term" value="C:nucleus"/>
    <property type="evidence" value="ECO:0007669"/>
    <property type="project" value="UniProtKB-SubCell"/>
</dbReference>
<dbReference type="InterPro" id="IPR029479">
    <property type="entry name" value="Nitroreductase"/>
</dbReference>
<keyword evidence="4" id="KW-0963">Cytoplasm</keyword>
<sequence length="320" mass="35574">MVAHIRSLILGFTAGVLVAAILIQQLLSLPLSDPIVQYTKDPLELNTPPLPRPALDDMASSLRSSLQIAQRALLRGRYKSAHSAHSPLQSIAPSSTRKPLTSLSSSNTFSTSVPRMASKKSLIDAAKERRSIYELNKNSPIPDSKIVDIVKTAADYVPSAFNSQSTRLVTLLGKEHEVFWDQVLDVLKPIVPEEKWADSKGRLEGFRAAYGTVLFFTDPEPVDNLRKNIPSYAHHFGDWAEQSNAMHQYFLWVALEAEGLGANLQHYNPLVDQKTQEHYKIPLEWKLRAQLVFGGRAGELPAPKDKLPVEKKVFVHGANL</sequence>
<dbReference type="Pfam" id="PF00881">
    <property type="entry name" value="Nitroreductase"/>
    <property type="match status" value="1"/>
</dbReference>
<evidence type="ECO:0000313" key="10">
    <source>
        <dbReference type="Proteomes" id="UP001152607"/>
    </source>
</evidence>
<dbReference type="GO" id="GO:0016491">
    <property type="term" value="F:oxidoreductase activity"/>
    <property type="evidence" value="ECO:0007669"/>
    <property type="project" value="UniProtKB-KW"/>
</dbReference>
<dbReference type="Gene3D" id="3.40.109.10">
    <property type="entry name" value="NADH Oxidase"/>
    <property type="match status" value="1"/>
</dbReference>
<dbReference type="SUPFAM" id="SSF55469">
    <property type="entry name" value="FMN-dependent nitroreductase-like"/>
    <property type="match status" value="1"/>
</dbReference>
<evidence type="ECO:0000256" key="1">
    <source>
        <dbReference type="ARBA" id="ARBA00004123"/>
    </source>
</evidence>
<evidence type="ECO:0000256" key="2">
    <source>
        <dbReference type="ARBA" id="ARBA00004496"/>
    </source>
</evidence>
<comment type="caution">
    <text evidence="9">The sequence shown here is derived from an EMBL/GenBank/DDBJ whole genome shotgun (WGS) entry which is preliminary data.</text>
</comment>
<feature type="compositionally biased region" description="Low complexity" evidence="7">
    <location>
        <begin position="100"/>
        <end position="112"/>
    </location>
</feature>
<dbReference type="Proteomes" id="UP001152607">
    <property type="component" value="Unassembled WGS sequence"/>
</dbReference>
<evidence type="ECO:0000256" key="4">
    <source>
        <dbReference type="ARBA" id="ARBA00022490"/>
    </source>
</evidence>
<keyword evidence="5" id="KW-0560">Oxidoreductase</keyword>
<keyword evidence="10" id="KW-1185">Reference proteome</keyword>
<organism evidence="9 10">
    <name type="scientific">Periconia digitata</name>
    <dbReference type="NCBI Taxonomy" id="1303443"/>
    <lineage>
        <taxon>Eukaryota</taxon>
        <taxon>Fungi</taxon>
        <taxon>Dikarya</taxon>
        <taxon>Ascomycota</taxon>
        <taxon>Pezizomycotina</taxon>
        <taxon>Dothideomycetes</taxon>
        <taxon>Pleosporomycetidae</taxon>
        <taxon>Pleosporales</taxon>
        <taxon>Massarineae</taxon>
        <taxon>Periconiaceae</taxon>
        <taxon>Periconia</taxon>
    </lineage>
</organism>
<evidence type="ECO:0000256" key="7">
    <source>
        <dbReference type="SAM" id="MobiDB-lite"/>
    </source>
</evidence>
<evidence type="ECO:0000256" key="6">
    <source>
        <dbReference type="ARBA" id="ARBA00023242"/>
    </source>
</evidence>
<evidence type="ECO:0000259" key="8">
    <source>
        <dbReference type="Pfam" id="PF00881"/>
    </source>
</evidence>
<dbReference type="PANTHER" id="PTHR43035">
    <property type="entry name" value="FATTY ACID REPRESSION MUTANT PROTEIN 2-RELATED"/>
    <property type="match status" value="1"/>
</dbReference>
<dbReference type="CDD" id="cd02140">
    <property type="entry name" value="Frm2-like"/>
    <property type="match status" value="1"/>
</dbReference>
<evidence type="ECO:0000256" key="3">
    <source>
        <dbReference type="ARBA" id="ARBA00007118"/>
    </source>
</evidence>
<keyword evidence="6" id="KW-0539">Nucleus</keyword>
<dbReference type="OrthoDB" id="2138173at2759"/>
<comment type="similarity">
    <text evidence="3">Belongs to the nitroreductase family.</text>
</comment>
<evidence type="ECO:0000256" key="5">
    <source>
        <dbReference type="ARBA" id="ARBA00023002"/>
    </source>
</evidence>
<feature type="region of interest" description="Disordered" evidence="7">
    <location>
        <begin position="84"/>
        <end position="112"/>
    </location>
</feature>
<dbReference type="FunFam" id="3.40.109.10:FF:000001">
    <property type="entry name" value="Nitroreductase family"/>
    <property type="match status" value="1"/>
</dbReference>
<dbReference type="EMBL" id="CAOQHR010000002">
    <property type="protein sequence ID" value="CAI6310324.1"/>
    <property type="molecule type" value="Genomic_DNA"/>
</dbReference>
<feature type="domain" description="Nitroreductase" evidence="8">
    <location>
        <begin position="127"/>
        <end position="294"/>
    </location>
</feature>
<feature type="compositionally biased region" description="Polar residues" evidence="7">
    <location>
        <begin position="86"/>
        <end position="99"/>
    </location>
</feature>
<comment type="subcellular location">
    <subcellularLocation>
        <location evidence="2">Cytoplasm</location>
    </subcellularLocation>
    <subcellularLocation>
        <location evidence="1">Nucleus</location>
    </subcellularLocation>
</comment>
<gene>
    <name evidence="9" type="ORF">PDIGIT_LOCUS3189</name>
</gene>
<dbReference type="InterPro" id="IPR033877">
    <property type="entry name" value="Frm2/Hbn1"/>
</dbReference>
<dbReference type="GO" id="GO:0005737">
    <property type="term" value="C:cytoplasm"/>
    <property type="evidence" value="ECO:0007669"/>
    <property type="project" value="UniProtKB-SubCell"/>
</dbReference>
<dbReference type="PANTHER" id="PTHR43035:SF1">
    <property type="entry name" value="FATTY ACID REPRESSION MUTANT PROTEIN 2-RELATED"/>
    <property type="match status" value="1"/>
</dbReference>
<dbReference type="GO" id="GO:0034599">
    <property type="term" value="P:cellular response to oxidative stress"/>
    <property type="evidence" value="ECO:0007669"/>
    <property type="project" value="InterPro"/>
</dbReference>
<protein>
    <recommendedName>
        <fullName evidence="8">Nitroreductase domain-containing protein</fullName>
    </recommendedName>
</protein>
<reference evidence="9" key="1">
    <citation type="submission" date="2023-01" db="EMBL/GenBank/DDBJ databases">
        <authorList>
            <person name="Van Ghelder C."/>
            <person name="Rancurel C."/>
        </authorList>
    </citation>
    <scope>NUCLEOTIDE SEQUENCE</scope>
    <source>
        <strain evidence="9">CNCM I-4278</strain>
    </source>
</reference>